<dbReference type="PROSITE" id="PS50110">
    <property type="entry name" value="RESPONSE_REGULATORY"/>
    <property type="match status" value="1"/>
</dbReference>
<reference evidence="3 4" key="1">
    <citation type="submission" date="2022-06" db="EMBL/GenBank/DDBJ databases">
        <authorList>
            <person name="Jeon C.O."/>
        </authorList>
    </citation>
    <scope>NUCLEOTIDE SEQUENCE [LARGE SCALE GENOMIC DNA]</scope>
    <source>
        <strain evidence="3 4">KCTC 13943</strain>
    </source>
</reference>
<evidence type="ECO:0000259" key="2">
    <source>
        <dbReference type="PROSITE" id="PS50110"/>
    </source>
</evidence>
<evidence type="ECO:0000256" key="1">
    <source>
        <dbReference type="PROSITE-ProRule" id="PRU00169"/>
    </source>
</evidence>
<comment type="caution">
    <text evidence="1">Lacks conserved residue(s) required for the propagation of feature annotation.</text>
</comment>
<sequence length="99" mass="11529">MEGKWLIADRDVNEREGLKWLLKTSSIPVTNILLAANYQEFIVLFEKESPDIVLMELDMIGKEDWSTFRELMQIYDPVLLLTSAEATFERARLPLICRP</sequence>
<dbReference type="Proteomes" id="UP001523262">
    <property type="component" value="Unassembled WGS sequence"/>
</dbReference>
<name>A0ABT0WAY4_9BACI</name>
<evidence type="ECO:0000313" key="3">
    <source>
        <dbReference type="EMBL" id="MCM2533474.1"/>
    </source>
</evidence>
<dbReference type="InterPro" id="IPR011006">
    <property type="entry name" value="CheY-like_superfamily"/>
</dbReference>
<dbReference type="InterPro" id="IPR001789">
    <property type="entry name" value="Sig_transdc_resp-reg_receiver"/>
</dbReference>
<organism evidence="3 4">
    <name type="scientific">Neobacillus pocheonensis</name>
    <dbReference type="NCBI Taxonomy" id="363869"/>
    <lineage>
        <taxon>Bacteria</taxon>
        <taxon>Bacillati</taxon>
        <taxon>Bacillota</taxon>
        <taxon>Bacilli</taxon>
        <taxon>Bacillales</taxon>
        <taxon>Bacillaceae</taxon>
        <taxon>Neobacillus</taxon>
    </lineage>
</organism>
<dbReference type="SUPFAM" id="SSF52172">
    <property type="entry name" value="CheY-like"/>
    <property type="match status" value="1"/>
</dbReference>
<protein>
    <recommendedName>
        <fullName evidence="2">Response regulatory domain-containing protein</fullName>
    </recommendedName>
</protein>
<evidence type="ECO:0000313" key="4">
    <source>
        <dbReference type="Proteomes" id="UP001523262"/>
    </source>
</evidence>
<proteinExistence type="predicted"/>
<keyword evidence="4" id="KW-1185">Reference proteome</keyword>
<gene>
    <name evidence="3" type="ORF">NDK43_15095</name>
</gene>
<comment type="caution">
    <text evidence="3">The sequence shown here is derived from an EMBL/GenBank/DDBJ whole genome shotgun (WGS) entry which is preliminary data.</text>
</comment>
<dbReference type="EMBL" id="JAMQCR010000001">
    <property type="protein sequence ID" value="MCM2533474.1"/>
    <property type="molecule type" value="Genomic_DNA"/>
</dbReference>
<accession>A0ABT0WAY4</accession>
<feature type="domain" description="Response regulatory" evidence="2">
    <location>
        <begin position="4"/>
        <end position="99"/>
    </location>
</feature>
<dbReference type="Gene3D" id="3.40.50.2300">
    <property type="match status" value="1"/>
</dbReference>